<name>A0A846TLH4_9MICC</name>
<evidence type="ECO:0000313" key="3">
    <source>
        <dbReference type="Proteomes" id="UP000521379"/>
    </source>
</evidence>
<evidence type="ECO:0000256" key="1">
    <source>
        <dbReference type="ARBA" id="ARBA00023125"/>
    </source>
</evidence>
<protein>
    <submittedName>
        <fullName evidence="2">HigA family addiction module antidote protein</fullName>
    </submittedName>
</protein>
<proteinExistence type="predicted"/>
<organism evidence="2 3">
    <name type="scientific">Kocuria subflava</name>
    <dbReference type="NCBI Taxonomy" id="1736139"/>
    <lineage>
        <taxon>Bacteria</taxon>
        <taxon>Bacillati</taxon>
        <taxon>Actinomycetota</taxon>
        <taxon>Actinomycetes</taxon>
        <taxon>Micrococcales</taxon>
        <taxon>Micrococcaceae</taxon>
        <taxon>Kocuria</taxon>
    </lineage>
</organism>
<dbReference type="InterPro" id="IPR013430">
    <property type="entry name" value="Toxin_antidote_HigA"/>
</dbReference>
<dbReference type="GO" id="GO:0003677">
    <property type="term" value="F:DNA binding"/>
    <property type="evidence" value="ECO:0007669"/>
    <property type="project" value="UniProtKB-KW"/>
</dbReference>
<dbReference type="SUPFAM" id="SSF47413">
    <property type="entry name" value="lambda repressor-like DNA-binding domains"/>
    <property type="match status" value="1"/>
</dbReference>
<dbReference type="EMBL" id="JAAVUN010000006">
    <property type="protein sequence ID" value="NKE09293.1"/>
    <property type="molecule type" value="Genomic_DNA"/>
</dbReference>
<keyword evidence="3" id="KW-1185">Reference proteome</keyword>
<evidence type="ECO:0000313" key="2">
    <source>
        <dbReference type="EMBL" id="NKE09293.1"/>
    </source>
</evidence>
<accession>A0A846TLH4</accession>
<dbReference type="InterPro" id="IPR010982">
    <property type="entry name" value="Lambda_DNA-bd_dom_sf"/>
</dbReference>
<dbReference type="CDD" id="cd00093">
    <property type="entry name" value="HTH_XRE"/>
    <property type="match status" value="1"/>
</dbReference>
<reference evidence="2 3" key="1">
    <citation type="submission" date="2020-02" db="EMBL/GenBank/DDBJ databases">
        <authorList>
            <person name="Sun Q."/>
        </authorList>
    </citation>
    <scope>NUCLEOTIDE SEQUENCE [LARGE SCALE GENOMIC DNA]</scope>
    <source>
        <strain evidence="2 3">YIM 13062</strain>
    </source>
</reference>
<dbReference type="NCBIfam" id="TIGR02607">
    <property type="entry name" value="antidote_HigA"/>
    <property type="match status" value="1"/>
</dbReference>
<keyword evidence="1" id="KW-0238">DNA-binding</keyword>
<dbReference type="Gene3D" id="1.10.260.40">
    <property type="entry name" value="lambda repressor-like DNA-binding domains"/>
    <property type="match status" value="1"/>
</dbReference>
<dbReference type="InterPro" id="IPR001387">
    <property type="entry name" value="Cro/C1-type_HTH"/>
</dbReference>
<gene>
    <name evidence="2" type="ORF">GTW58_04915</name>
</gene>
<dbReference type="AlphaFoldDB" id="A0A846TLH4"/>
<sequence>MNNKLYAPIHPGEVLLEDFLKGSAMTPDELANSIGISPRWINELVQGKRAITAVTARILGQHYAVESQFWLNLQSRYELEIAEDLAAYEMVENNLLQCDF</sequence>
<dbReference type="RefSeq" id="WP_119933329.1">
    <property type="nucleotide sequence ID" value="NZ_JAAVUN010000006.1"/>
</dbReference>
<dbReference type="PANTHER" id="PTHR36924">
    <property type="entry name" value="ANTITOXIN HIGA-1"/>
    <property type="match status" value="1"/>
</dbReference>
<dbReference type="PANTHER" id="PTHR36924:SF1">
    <property type="entry name" value="ANTITOXIN HIGA-1"/>
    <property type="match status" value="1"/>
</dbReference>
<comment type="caution">
    <text evidence="2">The sequence shown here is derived from an EMBL/GenBank/DDBJ whole genome shotgun (WGS) entry which is preliminary data.</text>
</comment>
<dbReference type="Proteomes" id="UP000521379">
    <property type="component" value="Unassembled WGS sequence"/>
</dbReference>